<feature type="region of interest" description="Disordered" evidence="1">
    <location>
        <begin position="1"/>
        <end position="56"/>
    </location>
</feature>
<sequence length="56" mass="6179">MATQPPPDTIEPRSPPESPFSEPVERPMPNAPEIEPTPPDRDFPDQAPLEDPASPY</sequence>
<evidence type="ECO:0000313" key="3">
    <source>
        <dbReference type="Proteomes" id="UP001419910"/>
    </source>
</evidence>
<organism evidence="2 3">
    <name type="scientific">Sphingomonas oligophenolica</name>
    <dbReference type="NCBI Taxonomy" id="301154"/>
    <lineage>
        <taxon>Bacteria</taxon>
        <taxon>Pseudomonadati</taxon>
        <taxon>Pseudomonadota</taxon>
        <taxon>Alphaproteobacteria</taxon>
        <taxon>Sphingomonadales</taxon>
        <taxon>Sphingomonadaceae</taxon>
        <taxon>Sphingomonas</taxon>
    </lineage>
</organism>
<dbReference type="Proteomes" id="UP001419910">
    <property type="component" value="Unassembled WGS sequence"/>
</dbReference>
<accession>A0ABU9Y8C8</accession>
<dbReference type="RefSeq" id="WP_343890134.1">
    <property type="nucleotide sequence ID" value="NZ_BAAAEH010000029.1"/>
</dbReference>
<dbReference type="EMBL" id="JBDIME010000023">
    <property type="protein sequence ID" value="MEN2792068.1"/>
    <property type="molecule type" value="Genomic_DNA"/>
</dbReference>
<proteinExistence type="predicted"/>
<comment type="caution">
    <text evidence="2">The sequence shown here is derived from an EMBL/GenBank/DDBJ whole genome shotgun (WGS) entry which is preliminary data.</text>
</comment>
<gene>
    <name evidence="2" type="ORF">ABC974_20735</name>
</gene>
<evidence type="ECO:0000313" key="2">
    <source>
        <dbReference type="EMBL" id="MEN2792068.1"/>
    </source>
</evidence>
<keyword evidence="3" id="KW-1185">Reference proteome</keyword>
<feature type="compositionally biased region" description="Pro residues" evidence="1">
    <location>
        <begin position="1"/>
        <end position="18"/>
    </location>
</feature>
<evidence type="ECO:0000256" key="1">
    <source>
        <dbReference type="SAM" id="MobiDB-lite"/>
    </source>
</evidence>
<evidence type="ECO:0008006" key="4">
    <source>
        <dbReference type="Google" id="ProtNLM"/>
    </source>
</evidence>
<reference evidence="2 3" key="1">
    <citation type="submission" date="2024-05" db="EMBL/GenBank/DDBJ databases">
        <authorList>
            <person name="Liu Q."/>
            <person name="Xin Y.-H."/>
        </authorList>
    </citation>
    <scope>NUCLEOTIDE SEQUENCE [LARGE SCALE GENOMIC DNA]</scope>
    <source>
        <strain evidence="2 3">CGMCC 1.10181</strain>
    </source>
</reference>
<name>A0ABU9Y8C8_9SPHN</name>
<protein>
    <recommendedName>
        <fullName evidence="4">Stereocilin</fullName>
    </recommendedName>
</protein>